<dbReference type="Proteomes" id="UP000325081">
    <property type="component" value="Unassembled WGS sequence"/>
</dbReference>
<sequence>HQNKPSSKSRSIQNPSSQVAHEILQALERFPSFPHRIPGPLSQLRGPRPPLPPLLPRGLHQKPRHVIGVGHRLGPFPRPNRHSQLLHQQLRVQVLVGPHWPRQHRHPGRDALERRVPPAV</sequence>
<protein>
    <submittedName>
        <fullName evidence="2">Obp3-responsive gene 1</fullName>
    </submittedName>
</protein>
<evidence type="ECO:0000313" key="3">
    <source>
        <dbReference type="Proteomes" id="UP000325081"/>
    </source>
</evidence>
<dbReference type="EMBL" id="BKCP01005283">
    <property type="protein sequence ID" value="GER37104.1"/>
    <property type="molecule type" value="Genomic_DNA"/>
</dbReference>
<evidence type="ECO:0000256" key="1">
    <source>
        <dbReference type="SAM" id="MobiDB-lite"/>
    </source>
</evidence>
<feature type="non-terminal residue" evidence="2">
    <location>
        <position position="120"/>
    </location>
</feature>
<comment type="caution">
    <text evidence="2">The sequence shown here is derived from an EMBL/GenBank/DDBJ whole genome shotgun (WGS) entry which is preliminary data.</text>
</comment>
<feature type="non-terminal residue" evidence="2">
    <location>
        <position position="1"/>
    </location>
</feature>
<gene>
    <name evidence="2" type="ORF">STAS_13493</name>
</gene>
<keyword evidence="3" id="KW-1185">Reference proteome</keyword>
<dbReference type="AlphaFoldDB" id="A0A5A7PWG3"/>
<name>A0A5A7PWG3_STRAF</name>
<feature type="region of interest" description="Disordered" evidence="1">
    <location>
        <begin position="99"/>
        <end position="120"/>
    </location>
</feature>
<accession>A0A5A7PWG3</accession>
<evidence type="ECO:0000313" key="2">
    <source>
        <dbReference type="EMBL" id="GER37104.1"/>
    </source>
</evidence>
<proteinExistence type="predicted"/>
<feature type="region of interest" description="Disordered" evidence="1">
    <location>
        <begin position="34"/>
        <end position="58"/>
    </location>
</feature>
<organism evidence="2 3">
    <name type="scientific">Striga asiatica</name>
    <name type="common">Asiatic witchweed</name>
    <name type="synonym">Buchnera asiatica</name>
    <dbReference type="NCBI Taxonomy" id="4170"/>
    <lineage>
        <taxon>Eukaryota</taxon>
        <taxon>Viridiplantae</taxon>
        <taxon>Streptophyta</taxon>
        <taxon>Embryophyta</taxon>
        <taxon>Tracheophyta</taxon>
        <taxon>Spermatophyta</taxon>
        <taxon>Magnoliopsida</taxon>
        <taxon>eudicotyledons</taxon>
        <taxon>Gunneridae</taxon>
        <taxon>Pentapetalae</taxon>
        <taxon>asterids</taxon>
        <taxon>lamiids</taxon>
        <taxon>Lamiales</taxon>
        <taxon>Orobanchaceae</taxon>
        <taxon>Buchnereae</taxon>
        <taxon>Striga</taxon>
    </lineage>
</organism>
<feature type="compositionally biased region" description="Basic and acidic residues" evidence="1">
    <location>
        <begin position="108"/>
        <end position="120"/>
    </location>
</feature>
<reference evidence="3" key="1">
    <citation type="journal article" date="2019" name="Curr. Biol.">
        <title>Genome Sequence of Striga asiatica Provides Insight into the Evolution of Plant Parasitism.</title>
        <authorList>
            <person name="Yoshida S."/>
            <person name="Kim S."/>
            <person name="Wafula E.K."/>
            <person name="Tanskanen J."/>
            <person name="Kim Y.M."/>
            <person name="Honaas L."/>
            <person name="Yang Z."/>
            <person name="Spallek T."/>
            <person name="Conn C.E."/>
            <person name="Ichihashi Y."/>
            <person name="Cheong K."/>
            <person name="Cui S."/>
            <person name="Der J.P."/>
            <person name="Gundlach H."/>
            <person name="Jiao Y."/>
            <person name="Hori C."/>
            <person name="Ishida J.K."/>
            <person name="Kasahara H."/>
            <person name="Kiba T."/>
            <person name="Kim M.S."/>
            <person name="Koo N."/>
            <person name="Laohavisit A."/>
            <person name="Lee Y.H."/>
            <person name="Lumba S."/>
            <person name="McCourt P."/>
            <person name="Mortimer J.C."/>
            <person name="Mutuku J.M."/>
            <person name="Nomura T."/>
            <person name="Sasaki-Sekimoto Y."/>
            <person name="Seto Y."/>
            <person name="Wang Y."/>
            <person name="Wakatake T."/>
            <person name="Sakakibara H."/>
            <person name="Demura T."/>
            <person name="Yamaguchi S."/>
            <person name="Yoneyama K."/>
            <person name="Manabe R.I."/>
            <person name="Nelson D.C."/>
            <person name="Schulman A.H."/>
            <person name="Timko M.P."/>
            <person name="dePamphilis C.W."/>
            <person name="Choi D."/>
            <person name="Shirasu K."/>
        </authorList>
    </citation>
    <scope>NUCLEOTIDE SEQUENCE [LARGE SCALE GENOMIC DNA]</scope>
    <source>
        <strain evidence="3">cv. UVA1</strain>
    </source>
</reference>